<feature type="non-terminal residue" evidence="3">
    <location>
        <position position="1"/>
    </location>
</feature>
<feature type="transmembrane region" description="Helical" evidence="2">
    <location>
        <begin position="64"/>
        <end position="84"/>
    </location>
</feature>
<protein>
    <submittedName>
        <fullName evidence="3">Multidrug and toxic compound extrusion protein</fullName>
    </submittedName>
</protein>
<dbReference type="Pfam" id="PF01554">
    <property type="entry name" value="MatE"/>
    <property type="match status" value="1"/>
</dbReference>
<organism evidence="3 4">
    <name type="scientific">Haematococcus lacustris</name>
    <name type="common">Green alga</name>
    <name type="synonym">Haematococcus pluvialis</name>
    <dbReference type="NCBI Taxonomy" id="44745"/>
    <lineage>
        <taxon>Eukaryota</taxon>
        <taxon>Viridiplantae</taxon>
        <taxon>Chlorophyta</taxon>
        <taxon>core chlorophytes</taxon>
        <taxon>Chlorophyceae</taxon>
        <taxon>CS clade</taxon>
        <taxon>Chlamydomonadales</taxon>
        <taxon>Haematococcaceae</taxon>
        <taxon>Haematococcus</taxon>
    </lineage>
</organism>
<keyword evidence="4" id="KW-1185">Reference proteome</keyword>
<evidence type="ECO:0000256" key="1">
    <source>
        <dbReference type="ARBA" id="ARBA00010199"/>
    </source>
</evidence>
<feature type="transmembrane region" description="Helical" evidence="2">
    <location>
        <begin position="96"/>
        <end position="115"/>
    </location>
</feature>
<dbReference type="GO" id="GO:0016020">
    <property type="term" value="C:membrane"/>
    <property type="evidence" value="ECO:0007669"/>
    <property type="project" value="InterPro"/>
</dbReference>
<dbReference type="EMBL" id="BLLF01000739">
    <property type="protein sequence ID" value="GFH14541.1"/>
    <property type="molecule type" value="Genomic_DNA"/>
</dbReference>
<evidence type="ECO:0000256" key="2">
    <source>
        <dbReference type="SAM" id="Phobius"/>
    </source>
</evidence>
<gene>
    <name evidence="3" type="ORF">HaLaN_10618</name>
</gene>
<dbReference type="GO" id="GO:0042910">
    <property type="term" value="F:xenobiotic transmembrane transporter activity"/>
    <property type="evidence" value="ECO:0007669"/>
    <property type="project" value="InterPro"/>
</dbReference>
<dbReference type="GO" id="GO:0015297">
    <property type="term" value="F:antiporter activity"/>
    <property type="evidence" value="ECO:0007669"/>
    <property type="project" value="InterPro"/>
</dbReference>
<accession>A0A699YY34</accession>
<dbReference type="AlphaFoldDB" id="A0A699YY34"/>
<keyword evidence="2" id="KW-0812">Transmembrane</keyword>
<proteinExistence type="inferred from homology"/>
<name>A0A699YY34_HAELA</name>
<comment type="caution">
    <text evidence="3">The sequence shown here is derived from an EMBL/GenBank/DDBJ whole genome shotgun (WGS) entry which is preliminary data.</text>
</comment>
<keyword evidence="2" id="KW-0472">Membrane</keyword>
<dbReference type="PANTHER" id="PTHR11206">
    <property type="entry name" value="MULTIDRUG RESISTANCE PROTEIN"/>
    <property type="match status" value="1"/>
</dbReference>
<sequence length="158" mass="17647">MLGVVVAMETFCGQAEWVLVAMGQDPDIARAAGRFTILLAPCLVMDGADQCCRRYLAAQSIVQPLMLVTLLATLMTPAYLWYFIVRLDFGLDGAAVAWNCVQCTSLMGLVVYILWHNSQQDPALRTWHGWTRECLADWGTYIRVAIPSMVMICLVVWV</sequence>
<evidence type="ECO:0000313" key="4">
    <source>
        <dbReference type="Proteomes" id="UP000485058"/>
    </source>
</evidence>
<keyword evidence="2" id="KW-1133">Transmembrane helix</keyword>
<dbReference type="InterPro" id="IPR002528">
    <property type="entry name" value="MATE_fam"/>
</dbReference>
<dbReference type="Proteomes" id="UP000485058">
    <property type="component" value="Unassembled WGS sequence"/>
</dbReference>
<reference evidence="3 4" key="1">
    <citation type="submission" date="2020-02" db="EMBL/GenBank/DDBJ databases">
        <title>Draft genome sequence of Haematococcus lacustris strain NIES-144.</title>
        <authorList>
            <person name="Morimoto D."/>
            <person name="Nakagawa S."/>
            <person name="Yoshida T."/>
            <person name="Sawayama S."/>
        </authorList>
    </citation>
    <scope>NUCLEOTIDE SEQUENCE [LARGE SCALE GENOMIC DNA]</scope>
    <source>
        <strain evidence="3 4">NIES-144</strain>
    </source>
</reference>
<evidence type="ECO:0000313" key="3">
    <source>
        <dbReference type="EMBL" id="GFH14541.1"/>
    </source>
</evidence>
<comment type="similarity">
    <text evidence="1">Belongs to the multi antimicrobial extrusion (MATE) (TC 2.A.66.1) family.</text>
</comment>